<gene>
    <name evidence="2" type="ORF">OIDMADRAFT_174126</name>
</gene>
<reference evidence="3" key="2">
    <citation type="submission" date="2015-01" db="EMBL/GenBank/DDBJ databases">
        <title>Evolutionary Origins and Diversification of the Mycorrhizal Mutualists.</title>
        <authorList>
            <consortium name="DOE Joint Genome Institute"/>
            <consortium name="Mycorrhizal Genomics Consortium"/>
            <person name="Kohler A."/>
            <person name="Kuo A."/>
            <person name="Nagy L.G."/>
            <person name="Floudas D."/>
            <person name="Copeland A."/>
            <person name="Barry K.W."/>
            <person name="Cichocki N."/>
            <person name="Veneault-Fourrey C."/>
            <person name="LaButti K."/>
            <person name="Lindquist E.A."/>
            <person name="Lipzen A."/>
            <person name="Lundell T."/>
            <person name="Morin E."/>
            <person name="Murat C."/>
            <person name="Riley R."/>
            <person name="Ohm R."/>
            <person name="Sun H."/>
            <person name="Tunlid A."/>
            <person name="Henrissat B."/>
            <person name="Grigoriev I.V."/>
            <person name="Hibbett D.S."/>
            <person name="Martin F."/>
        </authorList>
    </citation>
    <scope>NUCLEOTIDE SEQUENCE [LARGE SCALE GENOMIC DNA]</scope>
    <source>
        <strain evidence="3">Zn</strain>
    </source>
</reference>
<dbReference type="HOGENOM" id="CLU_839627_0_0_1"/>
<accession>A0A0C3D712</accession>
<feature type="region of interest" description="Disordered" evidence="1">
    <location>
        <begin position="1"/>
        <end position="44"/>
    </location>
</feature>
<dbReference type="EMBL" id="KN832870">
    <property type="protein sequence ID" value="KIN07104.1"/>
    <property type="molecule type" value="Genomic_DNA"/>
</dbReference>
<proteinExistence type="predicted"/>
<dbReference type="InParanoid" id="A0A0C3D712"/>
<evidence type="ECO:0000313" key="3">
    <source>
        <dbReference type="Proteomes" id="UP000054321"/>
    </source>
</evidence>
<evidence type="ECO:0000313" key="2">
    <source>
        <dbReference type="EMBL" id="KIN07104.1"/>
    </source>
</evidence>
<dbReference type="Proteomes" id="UP000054321">
    <property type="component" value="Unassembled WGS sequence"/>
</dbReference>
<keyword evidence="3" id="KW-1185">Reference proteome</keyword>
<sequence>MADSGDRKRKLQESNSEIESRTAKRGTLSESQQSDSTLKPAGWSSATIESLRSAVNEKYPKSEWQEESEWTRKAINAILESNEGWNWQRLKICSNADYFSLPTHTIALLNALFYASCLDMVKASREAGQLSSSLGLKPTPRGSVGYPIFRVDYSSDEKFELYKTCWEQFMEKEFYMPEAVDRKDVMWYWVDDKAKLDGKRPRDVKELFQSLFGSPSPYGLSSLWLCLMVDRTAIESMLRVYGPPATSVVTLMPSNRRRMDIPLLPYVTAVDTSWDEEESSSGEGDNEAQEGVGINDGEYHGHFKCALQSIFLLWENEQCIAPEEYYPRNGSIWGDIAFEYYPPTTS</sequence>
<protein>
    <submittedName>
        <fullName evidence="2">Uncharacterized protein</fullName>
    </submittedName>
</protein>
<reference evidence="2 3" key="1">
    <citation type="submission" date="2014-04" db="EMBL/GenBank/DDBJ databases">
        <authorList>
            <consortium name="DOE Joint Genome Institute"/>
            <person name="Kuo A."/>
            <person name="Martino E."/>
            <person name="Perotto S."/>
            <person name="Kohler A."/>
            <person name="Nagy L.G."/>
            <person name="Floudas D."/>
            <person name="Copeland A."/>
            <person name="Barry K.W."/>
            <person name="Cichocki N."/>
            <person name="Veneault-Fourrey C."/>
            <person name="LaButti K."/>
            <person name="Lindquist E.A."/>
            <person name="Lipzen A."/>
            <person name="Lundell T."/>
            <person name="Morin E."/>
            <person name="Murat C."/>
            <person name="Sun H."/>
            <person name="Tunlid A."/>
            <person name="Henrissat B."/>
            <person name="Grigoriev I.V."/>
            <person name="Hibbett D.S."/>
            <person name="Martin F."/>
            <person name="Nordberg H.P."/>
            <person name="Cantor M.N."/>
            <person name="Hua S.X."/>
        </authorList>
    </citation>
    <scope>NUCLEOTIDE SEQUENCE [LARGE SCALE GENOMIC DNA]</scope>
    <source>
        <strain evidence="2 3">Zn</strain>
    </source>
</reference>
<name>A0A0C3D712_OIDMZ</name>
<dbReference type="AlphaFoldDB" id="A0A0C3D712"/>
<feature type="compositionally biased region" description="Acidic residues" evidence="1">
    <location>
        <begin position="274"/>
        <end position="288"/>
    </location>
</feature>
<feature type="region of interest" description="Disordered" evidence="1">
    <location>
        <begin position="274"/>
        <end position="293"/>
    </location>
</feature>
<evidence type="ECO:0000256" key="1">
    <source>
        <dbReference type="SAM" id="MobiDB-lite"/>
    </source>
</evidence>
<dbReference type="OrthoDB" id="4600794at2759"/>
<feature type="compositionally biased region" description="Polar residues" evidence="1">
    <location>
        <begin position="28"/>
        <end position="37"/>
    </location>
</feature>
<organism evidence="2 3">
    <name type="scientific">Oidiodendron maius (strain Zn)</name>
    <dbReference type="NCBI Taxonomy" id="913774"/>
    <lineage>
        <taxon>Eukaryota</taxon>
        <taxon>Fungi</taxon>
        <taxon>Dikarya</taxon>
        <taxon>Ascomycota</taxon>
        <taxon>Pezizomycotina</taxon>
        <taxon>Leotiomycetes</taxon>
        <taxon>Leotiomycetes incertae sedis</taxon>
        <taxon>Myxotrichaceae</taxon>
        <taxon>Oidiodendron</taxon>
    </lineage>
</organism>